<name>A0A1G6EHG3_9HYPH</name>
<dbReference type="GO" id="GO:0006633">
    <property type="term" value="P:fatty acid biosynthetic process"/>
    <property type="evidence" value="ECO:0007669"/>
    <property type="project" value="TreeGrafter"/>
</dbReference>
<dbReference type="SUPFAM" id="SSF53901">
    <property type="entry name" value="Thiolase-like"/>
    <property type="match status" value="2"/>
</dbReference>
<evidence type="ECO:0000313" key="3">
    <source>
        <dbReference type="EMBL" id="SDB56792.1"/>
    </source>
</evidence>
<evidence type="ECO:0000313" key="4">
    <source>
        <dbReference type="Proteomes" id="UP000199071"/>
    </source>
</evidence>
<dbReference type="PANTHER" id="PTHR11712:SF336">
    <property type="entry name" value="3-OXOACYL-[ACYL-CARRIER-PROTEIN] SYNTHASE, MITOCHONDRIAL"/>
    <property type="match status" value="1"/>
</dbReference>
<dbReference type="InterPro" id="IPR014030">
    <property type="entry name" value="Ketoacyl_synth_N"/>
</dbReference>
<reference evidence="3 4" key="1">
    <citation type="submission" date="2016-10" db="EMBL/GenBank/DDBJ databases">
        <authorList>
            <person name="de Groot N.N."/>
        </authorList>
    </citation>
    <scope>NUCLEOTIDE SEQUENCE [LARGE SCALE GENOMIC DNA]</scope>
    <source>
        <strain evidence="3 4">ATCC 35022</strain>
    </source>
</reference>
<organism evidence="3 4">
    <name type="scientific">Bauldia litoralis</name>
    <dbReference type="NCBI Taxonomy" id="665467"/>
    <lineage>
        <taxon>Bacteria</taxon>
        <taxon>Pseudomonadati</taxon>
        <taxon>Pseudomonadota</taxon>
        <taxon>Alphaproteobacteria</taxon>
        <taxon>Hyphomicrobiales</taxon>
        <taxon>Kaistiaceae</taxon>
        <taxon>Bauldia</taxon>
    </lineage>
</organism>
<proteinExistence type="predicted"/>
<protein>
    <submittedName>
        <fullName evidence="3">3-oxoacyl-[acyl-carrier-protein] synthase II</fullName>
    </submittedName>
</protein>
<dbReference type="EMBL" id="FMXQ01000012">
    <property type="protein sequence ID" value="SDB56792.1"/>
    <property type="molecule type" value="Genomic_DNA"/>
</dbReference>
<dbReference type="NCBIfam" id="NF005084">
    <property type="entry name" value="PRK06519.1"/>
    <property type="match status" value="1"/>
</dbReference>
<evidence type="ECO:0000256" key="1">
    <source>
        <dbReference type="ARBA" id="ARBA00022679"/>
    </source>
</evidence>
<dbReference type="Pfam" id="PF00109">
    <property type="entry name" value="ketoacyl-synt"/>
    <property type="match status" value="1"/>
</dbReference>
<dbReference type="PANTHER" id="PTHR11712">
    <property type="entry name" value="POLYKETIDE SYNTHASE-RELATED"/>
    <property type="match status" value="1"/>
</dbReference>
<dbReference type="InterPro" id="IPR016039">
    <property type="entry name" value="Thiolase-like"/>
</dbReference>
<accession>A0A1G6EHG3</accession>
<keyword evidence="4" id="KW-1185">Reference proteome</keyword>
<dbReference type="Gene3D" id="3.40.47.10">
    <property type="match status" value="1"/>
</dbReference>
<dbReference type="Proteomes" id="UP000199071">
    <property type="component" value="Unassembled WGS sequence"/>
</dbReference>
<sequence>MTREVWITGIGMTSSLGEGLDAHWQAMAEAEHPTPVIDKTTFAPYPVHPMVPLDFSQQIPKGGDRRQMENWQRVGTYTAGLALDDAGIAGNLELLSNTNMVVAAAGGERDLAVDQTILEGVGAAESPEEFINERLSNDLRPTLFLAQLPNLVAGNIAIVHKVTGSSRTFMGEELASVSAVEIAARRIRADQGDIFLAGGAIIAERKDVLLVMSGAGWAWTGEPASVWARPEKGGGIILGSVGTFLVLEAREHAEARGAKPYARLGTVLSGRSRREPGQAAEIAAEQFAAIRKEAGDRRLAMLTSASGLSPLTQEEQGFLAGLIARGELDTVRAVPNMLGTSVEATFPSMVGLAALALSRKGFYRPADDTGFETPVTEAPTAIAVNSWGNWRGEGMGLVEAID</sequence>
<gene>
    <name evidence="3" type="ORF">SAMN02982931_04519</name>
</gene>
<dbReference type="AlphaFoldDB" id="A0A1G6EHG3"/>
<evidence type="ECO:0000259" key="2">
    <source>
        <dbReference type="Pfam" id="PF00109"/>
    </source>
</evidence>
<dbReference type="InterPro" id="IPR000794">
    <property type="entry name" value="Beta-ketoacyl_synthase"/>
</dbReference>
<feature type="domain" description="Beta-ketoacyl synthase-like N-terminal" evidence="2">
    <location>
        <begin position="3"/>
        <end position="250"/>
    </location>
</feature>
<dbReference type="RefSeq" id="WP_090880630.1">
    <property type="nucleotide sequence ID" value="NZ_FMXQ01000012.1"/>
</dbReference>
<keyword evidence="1" id="KW-0808">Transferase</keyword>
<dbReference type="OrthoDB" id="9808685at2"/>
<dbReference type="GO" id="GO:0004315">
    <property type="term" value="F:3-oxoacyl-[acyl-carrier-protein] synthase activity"/>
    <property type="evidence" value="ECO:0007669"/>
    <property type="project" value="TreeGrafter"/>
</dbReference>
<dbReference type="STRING" id="665467.SAMN02982931_04519"/>